<feature type="region of interest" description="Disordered" evidence="1">
    <location>
        <begin position="1"/>
        <end position="37"/>
    </location>
</feature>
<reference evidence="2" key="1">
    <citation type="submission" date="2022-05" db="EMBL/GenBank/DDBJ databases">
        <authorList>
            <person name="Cao W."/>
            <person name="Jia N."/>
            <person name="Lam T.T.-Y."/>
            <person name="Ni X."/>
            <person name="Liu J."/>
        </authorList>
    </citation>
    <scope>NUCLEOTIDE SEQUENCE</scope>
    <source>
        <strain evidence="2">TIGMIC 7</strain>
    </source>
</reference>
<dbReference type="EMBL" id="ON746404">
    <property type="protein sequence ID" value="UYL95342.1"/>
    <property type="molecule type" value="Genomic_RNA"/>
</dbReference>
<evidence type="ECO:0000313" key="2">
    <source>
        <dbReference type="EMBL" id="UYL95342.1"/>
    </source>
</evidence>
<evidence type="ECO:0000256" key="1">
    <source>
        <dbReference type="SAM" id="MobiDB-lite"/>
    </source>
</evidence>
<protein>
    <submittedName>
        <fullName evidence="2">Uncharacterized protein</fullName>
    </submittedName>
</protein>
<accession>A0A9E7V1V1</accession>
<organism evidence="2">
    <name type="scientific">Sanmenxia Mitov tick virus 1</name>
    <dbReference type="NCBI Taxonomy" id="2972191"/>
    <lineage>
        <taxon>Viruses</taxon>
        <taxon>Riboviria</taxon>
        <taxon>Orthornavirae</taxon>
        <taxon>Lenarviricota</taxon>
        <taxon>Howeltoviricetes</taxon>
        <taxon>Cryppavirales</taxon>
        <taxon>Mitoviridae</taxon>
    </lineage>
</organism>
<sequence>MTNVKKEQGTKPTSTHPSAPKRDSKRVPPVSDGLQIIGHKVNPDHVNQRLVIQTKAQINSVAVTKDKTFVLDVHGFDGIQVQLLKKALEIGLAYGRTETVPSSLLRAFNKLKEEVTSPEPPLQSCESTTESN</sequence>
<proteinExistence type="predicted"/>
<name>A0A9E7V1V1_9VIRU</name>